<dbReference type="RefSeq" id="WP_188694874.1">
    <property type="nucleotide sequence ID" value="NZ_BMLS01000003.1"/>
</dbReference>
<evidence type="ECO:0000313" key="2">
    <source>
        <dbReference type="EMBL" id="GGO70048.1"/>
    </source>
</evidence>
<keyword evidence="3" id="KW-1185">Reference proteome</keyword>
<evidence type="ECO:0000256" key="1">
    <source>
        <dbReference type="SAM" id="Phobius"/>
    </source>
</evidence>
<comment type="caution">
    <text evidence="2">The sequence shown here is derived from an EMBL/GenBank/DDBJ whole genome shotgun (WGS) entry which is preliminary data.</text>
</comment>
<evidence type="ECO:0000313" key="3">
    <source>
        <dbReference type="Proteomes" id="UP000606935"/>
    </source>
</evidence>
<feature type="transmembrane region" description="Helical" evidence="1">
    <location>
        <begin position="12"/>
        <end position="32"/>
    </location>
</feature>
<keyword evidence="1" id="KW-0812">Transmembrane</keyword>
<protein>
    <recommendedName>
        <fullName evidence="4">DUF2937 family protein</fullName>
    </recommendedName>
</protein>
<dbReference type="InterPro" id="IPR022584">
    <property type="entry name" value="DUF2937"/>
</dbReference>
<organism evidence="2 3">
    <name type="scientific">Bowmanella pacifica</name>
    <dbReference type="NCBI Taxonomy" id="502051"/>
    <lineage>
        <taxon>Bacteria</taxon>
        <taxon>Pseudomonadati</taxon>
        <taxon>Pseudomonadota</taxon>
        <taxon>Gammaproteobacteria</taxon>
        <taxon>Alteromonadales</taxon>
        <taxon>Alteromonadaceae</taxon>
        <taxon>Bowmanella</taxon>
    </lineage>
</organism>
<gene>
    <name evidence="2" type="ORF">GCM10010982_22630</name>
</gene>
<sequence length="173" mass="19527">MLSALVNKLAEYLRLLAFMMAVLIGVQLPGFIQQYENTLAAHLAEAQRNLAPFLQDARLHTNGDIQALIQRYQQNPDIAVRDGGDNIEQLRQRVDYLANMAQQLQANPVQRGWYVLAQPDGELFAEVRAAYDYRVPLNGAAIIWGLCCGVILAAFFDLIIGLFRWIMPVRRQA</sequence>
<keyword evidence="1" id="KW-0472">Membrane</keyword>
<proteinExistence type="predicted"/>
<reference evidence="2" key="1">
    <citation type="journal article" date="2014" name="Int. J. Syst. Evol. Microbiol.">
        <title>Complete genome sequence of Corynebacterium casei LMG S-19264T (=DSM 44701T), isolated from a smear-ripened cheese.</title>
        <authorList>
            <consortium name="US DOE Joint Genome Institute (JGI-PGF)"/>
            <person name="Walter F."/>
            <person name="Albersmeier A."/>
            <person name="Kalinowski J."/>
            <person name="Ruckert C."/>
        </authorList>
    </citation>
    <scope>NUCLEOTIDE SEQUENCE</scope>
    <source>
        <strain evidence="2">CGMCC 1.7086</strain>
    </source>
</reference>
<evidence type="ECO:0008006" key="4">
    <source>
        <dbReference type="Google" id="ProtNLM"/>
    </source>
</evidence>
<accession>A0A918DJA5</accession>
<keyword evidence="1" id="KW-1133">Transmembrane helix</keyword>
<name>A0A918DJA5_9ALTE</name>
<dbReference type="Pfam" id="PF11157">
    <property type="entry name" value="DUF2937"/>
    <property type="match status" value="1"/>
</dbReference>
<dbReference type="EMBL" id="BMLS01000003">
    <property type="protein sequence ID" value="GGO70048.1"/>
    <property type="molecule type" value="Genomic_DNA"/>
</dbReference>
<dbReference type="AlphaFoldDB" id="A0A918DJA5"/>
<feature type="transmembrane region" description="Helical" evidence="1">
    <location>
        <begin position="141"/>
        <end position="163"/>
    </location>
</feature>
<reference evidence="2" key="2">
    <citation type="submission" date="2020-09" db="EMBL/GenBank/DDBJ databases">
        <authorList>
            <person name="Sun Q."/>
            <person name="Zhou Y."/>
        </authorList>
    </citation>
    <scope>NUCLEOTIDE SEQUENCE</scope>
    <source>
        <strain evidence="2">CGMCC 1.7086</strain>
    </source>
</reference>
<dbReference type="Proteomes" id="UP000606935">
    <property type="component" value="Unassembled WGS sequence"/>
</dbReference>